<dbReference type="InterPro" id="IPR050784">
    <property type="entry name" value="IAP"/>
</dbReference>
<feature type="domain" description="RING-type" evidence="7">
    <location>
        <begin position="822"/>
        <end position="857"/>
    </location>
</feature>
<dbReference type="OrthoDB" id="4034597at2759"/>
<dbReference type="SUPFAM" id="SSF57924">
    <property type="entry name" value="Inhibitor of apoptosis (IAP) repeat"/>
    <property type="match status" value="2"/>
</dbReference>
<dbReference type="CDD" id="cd00022">
    <property type="entry name" value="BIR"/>
    <property type="match status" value="1"/>
</dbReference>
<evidence type="ECO:0000256" key="6">
    <source>
        <dbReference type="SAM" id="MobiDB-lite"/>
    </source>
</evidence>
<keyword evidence="3 5" id="KW-0863">Zinc-finger</keyword>
<dbReference type="Pfam" id="PF13920">
    <property type="entry name" value="zf-C3HC4_3"/>
    <property type="match status" value="1"/>
</dbReference>
<evidence type="ECO:0000256" key="5">
    <source>
        <dbReference type="PROSITE-ProRule" id="PRU00175"/>
    </source>
</evidence>
<name>A0A433U735_ELYCH</name>
<comment type="similarity">
    <text evidence="1">Belongs to the IAP family.</text>
</comment>
<dbReference type="SMART" id="SM00238">
    <property type="entry name" value="BIR"/>
    <property type="match status" value="2"/>
</dbReference>
<dbReference type="GO" id="GO:0005737">
    <property type="term" value="C:cytoplasm"/>
    <property type="evidence" value="ECO:0007669"/>
    <property type="project" value="TreeGrafter"/>
</dbReference>
<organism evidence="8 9">
    <name type="scientific">Elysia chlorotica</name>
    <name type="common">Eastern emerald elysia</name>
    <name type="synonym">Sea slug</name>
    <dbReference type="NCBI Taxonomy" id="188477"/>
    <lineage>
        <taxon>Eukaryota</taxon>
        <taxon>Metazoa</taxon>
        <taxon>Spiralia</taxon>
        <taxon>Lophotrochozoa</taxon>
        <taxon>Mollusca</taxon>
        <taxon>Gastropoda</taxon>
        <taxon>Heterobranchia</taxon>
        <taxon>Euthyneura</taxon>
        <taxon>Panpulmonata</taxon>
        <taxon>Sacoglossa</taxon>
        <taxon>Placobranchoidea</taxon>
        <taxon>Plakobranchidae</taxon>
        <taxon>Elysia</taxon>
    </lineage>
</organism>
<dbReference type="PROSITE" id="PS50143">
    <property type="entry name" value="BIR_REPEAT_2"/>
    <property type="match status" value="2"/>
</dbReference>
<feature type="compositionally biased region" description="Polar residues" evidence="6">
    <location>
        <begin position="497"/>
        <end position="514"/>
    </location>
</feature>
<dbReference type="Gene3D" id="1.10.1170.10">
    <property type="entry name" value="Inhibitor Of Apoptosis Protein (2mihbC-IAP-1), Chain A"/>
    <property type="match status" value="2"/>
</dbReference>
<dbReference type="Gene3D" id="3.30.40.10">
    <property type="entry name" value="Zinc/RING finger domain, C3HC4 (zinc finger)"/>
    <property type="match status" value="1"/>
</dbReference>
<feature type="compositionally biased region" description="Low complexity" evidence="6">
    <location>
        <begin position="482"/>
        <end position="496"/>
    </location>
</feature>
<protein>
    <recommendedName>
        <fullName evidence="7">RING-type domain-containing protein</fullName>
    </recommendedName>
</protein>
<evidence type="ECO:0000259" key="7">
    <source>
        <dbReference type="PROSITE" id="PS50089"/>
    </source>
</evidence>
<dbReference type="GO" id="GO:0043066">
    <property type="term" value="P:negative regulation of apoptotic process"/>
    <property type="evidence" value="ECO:0007669"/>
    <property type="project" value="TreeGrafter"/>
</dbReference>
<feature type="compositionally biased region" description="Polar residues" evidence="6">
    <location>
        <begin position="464"/>
        <end position="473"/>
    </location>
</feature>
<keyword evidence="9" id="KW-1185">Reference proteome</keyword>
<feature type="compositionally biased region" description="Polar residues" evidence="6">
    <location>
        <begin position="406"/>
        <end position="419"/>
    </location>
</feature>
<reference evidence="8 9" key="1">
    <citation type="submission" date="2019-01" db="EMBL/GenBank/DDBJ databases">
        <title>A draft genome assembly of the solar-powered sea slug Elysia chlorotica.</title>
        <authorList>
            <person name="Cai H."/>
            <person name="Li Q."/>
            <person name="Fang X."/>
            <person name="Li J."/>
            <person name="Curtis N.E."/>
            <person name="Altenburger A."/>
            <person name="Shibata T."/>
            <person name="Feng M."/>
            <person name="Maeda T."/>
            <person name="Schwartz J.A."/>
            <person name="Shigenobu S."/>
            <person name="Lundholm N."/>
            <person name="Nishiyama T."/>
            <person name="Yang H."/>
            <person name="Hasebe M."/>
            <person name="Li S."/>
            <person name="Pierce S.K."/>
            <person name="Wang J."/>
        </authorList>
    </citation>
    <scope>NUCLEOTIDE SEQUENCE [LARGE SCALE GENOMIC DNA]</scope>
    <source>
        <strain evidence="8">EC2010</strain>
        <tissue evidence="8">Whole organism of an adult</tissue>
    </source>
</reference>
<gene>
    <name evidence="8" type="ORF">EGW08_002645</name>
</gene>
<dbReference type="PANTHER" id="PTHR10044:SF139">
    <property type="entry name" value="DEATH-ASSOCIATED INHIBITOR OF APOPTOSIS 2"/>
    <property type="match status" value="1"/>
</dbReference>
<feature type="compositionally biased region" description="Low complexity" evidence="6">
    <location>
        <begin position="555"/>
        <end position="585"/>
    </location>
</feature>
<proteinExistence type="inferred from homology"/>
<keyword evidence="4" id="KW-0862">Zinc</keyword>
<dbReference type="Pfam" id="PF00653">
    <property type="entry name" value="BIR"/>
    <property type="match status" value="2"/>
</dbReference>
<keyword evidence="2" id="KW-0479">Metal-binding</keyword>
<comment type="caution">
    <text evidence="8">The sequence shown here is derived from an EMBL/GenBank/DDBJ whole genome shotgun (WGS) entry which is preliminary data.</text>
</comment>
<dbReference type="GO" id="GO:0051726">
    <property type="term" value="P:regulation of cell cycle"/>
    <property type="evidence" value="ECO:0007669"/>
    <property type="project" value="TreeGrafter"/>
</dbReference>
<dbReference type="GO" id="GO:0005634">
    <property type="term" value="C:nucleus"/>
    <property type="evidence" value="ECO:0007669"/>
    <property type="project" value="TreeGrafter"/>
</dbReference>
<dbReference type="InterPro" id="IPR013083">
    <property type="entry name" value="Znf_RING/FYVE/PHD"/>
</dbReference>
<dbReference type="PANTHER" id="PTHR10044">
    <property type="entry name" value="INHIBITOR OF APOPTOSIS"/>
    <property type="match status" value="1"/>
</dbReference>
<dbReference type="PROSITE" id="PS50089">
    <property type="entry name" value="ZF_RING_2"/>
    <property type="match status" value="1"/>
</dbReference>
<feature type="region of interest" description="Disordered" evidence="6">
    <location>
        <begin position="454"/>
        <end position="597"/>
    </location>
</feature>
<dbReference type="SMART" id="SM00184">
    <property type="entry name" value="RING"/>
    <property type="match status" value="1"/>
</dbReference>
<dbReference type="InterPro" id="IPR001841">
    <property type="entry name" value="Znf_RING"/>
</dbReference>
<dbReference type="EMBL" id="RQTK01000051">
    <property type="protein sequence ID" value="RUS89627.1"/>
    <property type="molecule type" value="Genomic_DNA"/>
</dbReference>
<evidence type="ECO:0000256" key="4">
    <source>
        <dbReference type="ARBA" id="ARBA00022833"/>
    </source>
</evidence>
<feature type="compositionally biased region" description="Low complexity" evidence="6">
    <location>
        <begin position="530"/>
        <end position="548"/>
    </location>
</feature>
<sequence length="869" mass="96224">MRPLGEPRTRSRCTIKLFSCSRQNIKLIIMGHKKVKINNGKKRLGERLSDQEVEHVSKRKNVLECVFVRIELTTKKKKMILDFYKHNLPKVPFTRYALDAKSEFDISKIIKGLFKSLRRRQLIMKNKYWNKKKSIAIEKQIKHYFKDSDDVIRTESKSNNSGKILDSRLGEENKEVENFEKGGDDCNVTEELKACLKELKGRLDEPLNNFEESLIKLKEDKLDCVKKDSSLIVVSNPCAVQSIFDHQGFQFHPRPQTLTVYTLDTVTAQNLNVVGSIPWAWLSEEKWRLHTFAKYPHNTAKSAILLAEDGFAYIGSGKDSDDTVICFFCRAVKRGWREDENIRESHRFLSPDCTMVTGMCGGNVPLSAPDNVSFGRTLLEASAQCGIDKDCSPELSHEASRVGPSRQLQQPRVAQSASSRPKAPIQLATHSVMPPPPNHRSEARQHQAVGNTTALGQASDDRGTSSIVTSSDLAPSFPAADTSEQGRGGQQSTQRSLPSSQSQTATGTGRTNPGRNVPDGGSRTSQANLSTSSAPATVTTSPAPNVATQPSVPITAGQSSTPTTTQSSTPPTAGQSTTSTQSSAPTPTPPAIPQNPTYLELGIITERPKRYEYAVRLKRLETFGEWPADHHLKKEDLADAGFYYAGYGDCARCFYCGGGLRNWEQDDEVWVEHARWFPKCAFIRQRLGQAFIDTVALLAQTNDKISFQMVVSKMNVDPSAFQIDSKETPLKNDAAVVAVREMGYQEKDILSAAGSIKESGQILSADILYTALEDKGVPRKPMHINAEANNLSVSVNRDKAKDEELLNTLKQTNNDLRLQTLCKICMDKEVAVVFLPCGHLVCCTECASAMKDCPVCRNQVKGIVRAFMG</sequence>
<dbReference type="CDD" id="cd16713">
    <property type="entry name" value="RING-HC_BIRC2_3_7"/>
    <property type="match status" value="1"/>
</dbReference>
<evidence type="ECO:0000313" key="8">
    <source>
        <dbReference type="EMBL" id="RUS89627.1"/>
    </source>
</evidence>
<dbReference type="FunFam" id="1.10.1170.10:FF:000002">
    <property type="entry name" value="Baculoviral IAP repeat containing 7"/>
    <property type="match status" value="1"/>
</dbReference>
<evidence type="ECO:0000256" key="1">
    <source>
        <dbReference type="ARBA" id="ARBA00006672"/>
    </source>
</evidence>
<dbReference type="GO" id="GO:0043027">
    <property type="term" value="F:cysteine-type endopeptidase inhibitor activity involved in apoptotic process"/>
    <property type="evidence" value="ECO:0007669"/>
    <property type="project" value="TreeGrafter"/>
</dbReference>
<dbReference type="Proteomes" id="UP000271974">
    <property type="component" value="Unassembled WGS sequence"/>
</dbReference>
<dbReference type="GO" id="GO:0008270">
    <property type="term" value="F:zinc ion binding"/>
    <property type="evidence" value="ECO:0007669"/>
    <property type="project" value="UniProtKB-KW"/>
</dbReference>
<evidence type="ECO:0000256" key="3">
    <source>
        <dbReference type="ARBA" id="ARBA00022771"/>
    </source>
</evidence>
<accession>A0A433U735</accession>
<evidence type="ECO:0000313" key="9">
    <source>
        <dbReference type="Proteomes" id="UP000271974"/>
    </source>
</evidence>
<dbReference type="STRING" id="188477.A0A433U735"/>
<dbReference type="GO" id="GO:0031398">
    <property type="term" value="P:positive regulation of protein ubiquitination"/>
    <property type="evidence" value="ECO:0007669"/>
    <property type="project" value="TreeGrafter"/>
</dbReference>
<dbReference type="GO" id="GO:0061630">
    <property type="term" value="F:ubiquitin protein ligase activity"/>
    <property type="evidence" value="ECO:0007669"/>
    <property type="project" value="TreeGrafter"/>
</dbReference>
<evidence type="ECO:0000256" key="2">
    <source>
        <dbReference type="ARBA" id="ARBA00022723"/>
    </source>
</evidence>
<dbReference type="InterPro" id="IPR001370">
    <property type="entry name" value="BIR_rpt"/>
</dbReference>
<dbReference type="AlphaFoldDB" id="A0A433U735"/>
<feature type="region of interest" description="Disordered" evidence="6">
    <location>
        <begin position="428"/>
        <end position="447"/>
    </location>
</feature>
<feature type="region of interest" description="Disordered" evidence="6">
    <location>
        <begin position="392"/>
        <end position="423"/>
    </location>
</feature>